<evidence type="ECO:0000313" key="3">
    <source>
        <dbReference type="Proteomes" id="UP000002668"/>
    </source>
</evidence>
<sequence length="116" mass="12872">MSLATPSPQPQSSYTTAVNSLDKDVRKRDGPCRQASDKEPRTIGAGGSNQVAKLGTDVVPKGKAILLAPRAIRQWTQWEPSMRPYRHTWVQLGYHPPNLLREGRLYDWNACGGSEV</sequence>
<keyword evidence="3" id="KW-1185">Reference proteome</keyword>
<reference evidence="3" key="1">
    <citation type="journal article" date="2011" name="Nat. Commun.">
        <title>Effector diversification within compartments of the Leptosphaeria maculans genome affected by Repeat-Induced Point mutations.</title>
        <authorList>
            <person name="Rouxel T."/>
            <person name="Grandaubert J."/>
            <person name="Hane J.K."/>
            <person name="Hoede C."/>
            <person name="van de Wouw A.P."/>
            <person name="Couloux A."/>
            <person name="Dominguez V."/>
            <person name="Anthouard V."/>
            <person name="Bally P."/>
            <person name="Bourras S."/>
            <person name="Cozijnsen A.J."/>
            <person name="Ciuffetti L.M."/>
            <person name="Degrave A."/>
            <person name="Dilmaghani A."/>
            <person name="Duret L."/>
            <person name="Fudal I."/>
            <person name="Goodwin S.B."/>
            <person name="Gout L."/>
            <person name="Glaser N."/>
            <person name="Linglin J."/>
            <person name="Kema G.H.J."/>
            <person name="Lapalu N."/>
            <person name="Lawrence C.B."/>
            <person name="May K."/>
            <person name="Meyer M."/>
            <person name="Ollivier B."/>
            <person name="Poulain J."/>
            <person name="Schoch C.L."/>
            <person name="Simon A."/>
            <person name="Spatafora J.W."/>
            <person name="Stachowiak A."/>
            <person name="Turgeon B.G."/>
            <person name="Tyler B.M."/>
            <person name="Vincent D."/>
            <person name="Weissenbach J."/>
            <person name="Amselem J."/>
            <person name="Quesneville H."/>
            <person name="Oliver R.P."/>
            <person name="Wincker P."/>
            <person name="Balesdent M.-H."/>
            <person name="Howlett B.J."/>
        </authorList>
    </citation>
    <scope>NUCLEOTIDE SEQUENCE [LARGE SCALE GENOMIC DNA]</scope>
    <source>
        <strain evidence="3">JN3 / isolate v23.1.3 / race Av1-4-5-6-7-8</strain>
    </source>
</reference>
<proteinExistence type="predicted"/>
<dbReference type="InParanoid" id="E4ZSL0"/>
<evidence type="ECO:0000313" key="2">
    <source>
        <dbReference type="EMBL" id="CBX94390.1"/>
    </source>
</evidence>
<dbReference type="VEuPathDB" id="FungiDB:LEMA_P121540.1"/>
<dbReference type="EMBL" id="FP929122">
    <property type="protein sequence ID" value="CBX94390.1"/>
    <property type="molecule type" value="Genomic_DNA"/>
</dbReference>
<feature type="compositionally biased region" description="Polar residues" evidence="1">
    <location>
        <begin position="1"/>
        <end position="19"/>
    </location>
</feature>
<dbReference type="HOGENOM" id="CLU_2097309_0_0_1"/>
<feature type="region of interest" description="Disordered" evidence="1">
    <location>
        <begin position="1"/>
        <end position="49"/>
    </location>
</feature>
<accession>E4ZSL0</accession>
<name>E4ZSL0_LEPMJ</name>
<evidence type="ECO:0000256" key="1">
    <source>
        <dbReference type="SAM" id="MobiDB-lite"/>
    </source>
</evidence>
<dbReference type="Proteomes" id="UP000002668">
    <property type="component" value="Genome"/>
</dbReference>
<feature type="compositionally biased region" description="Basic and acidic residues" evidence="1">
    <location>
        <begin position="21"/>
        <end position="41"/>
    </location>
</feature>
<organism evidence="3">
    <name type="scientific">Leptosphaeria maculans (strain JN3 / isolate v23.1.3 / race Av1-4-5-6-7-8)</name>
    <name type="common">Blackleg fungus</name>
    <name type="synonym">Phoma lingam</name>
    <dbReference type="NCBI Taxonomy" id="985895"/>
    <lineage>
        <taxon>Eukaryota</taxon>
        <taxon>Fungi</taxon>
        <taxon>Dikarya</taxon>
        <taxon>Ascomycota</taxon>
        <taxon>Pezizomycotina</taxon>
        <taxon>Dothideomycetes</taxon>
        <taxon>Pleosporomycetidae</taxon>
        <taxon>Pleosporales</taxon>
        <taxon>Pleosporineae</taxon>
        <taxon>Leptosphaeriaceae</taxon>
        <taxon>Plenodomus</taxon>
        <taxon>Plenodomus lingam/Leptosphaeria maculans species complex</taxon>
    </lineage>
</organism>
<protein>
    <submittedName>
        <fullName evidence="2">Predicted protein</fullName>
    </submittedName>
</protein>
<dbReference type="AlphaFoldDB" id="E4ZSL0"/>
<gene>
    <name evidence="2" type="ORF">LEMA_P121540.1</name>
</gene>